<dbReference type="EMBL" id="SOZI01000135">
    <property type="protein sequence ID" value="TNY18511.1"/>
    <property type="molecule type" value="Genomic_DNA"/>
</dbReference>
<keyword evidence="3" id="KW-1185">Reference proteome</keyword>
<evidence type="ECO:0000256" key="1">
    <source>
        <dbReference type="SAM" id="MobiDB-lite"/>
    </source>
</evidence>
<gene>
    <name evidence="2" type="ORF">DMC30DRAFT_50807</name>
</gene>
<proteinExistence type="predicted"/>
<comment type="caution">
    <text evidence="2">The sequence shown here is derived from an EMBL/GenBank/DDBJ whole genome shotgun (WGS) entry which is preliminary data.</text>
</comment>
<feature type="region of interest" description="Disordered" evidence="1">
    <location>
        <begin position="1"/>
        <end position="146"/>
    </location>
</feature>
<sequence>MAGLLEAAPPRRDVTSSTSSLSSRRTPPLRFTASLSSTAMAAGRHRNPGSEFTLKGDASLVMPFSTTTGRSSPPASTSDGPRARRPAPLQDSSDLDIRYDMPPPSPPAYKPPPEPDFSFPTVASAAYSPPPSPPPKDVPTPSAKGGFYSKSSSIKQAREYKSTLGAGVAPPVLEGRPLQWRDKGQEMARLRKKAATDKSLTMQQVAVGAGTLACLVLVVILWGSARGKSPVVKHMERREQILAASLAPTPPHVARQKVVRKHDSFRDELSTDSRYLISPPHGDFAEQTMNLYHLTHLSSALSRIPISHPFLLPRERGDVTQHPVATIFDLARFSAATSVAVVDWHDLRPHEAEEAGKTEPLGCWVGQVGEGERDERAKKMRLTGLEPSFVPVRLAPTKKDGAAVGDDLKTTHNFLSRFDKDTSAKAGLIDQAKHDSSISKAPATTPENHVFCIDHSLYRPEHPTTKHSTTHLDPRDHTAWFKHGKHLHFAPEVHETAGDVAAHLLGHRHPFLAVHISAQARASECRLLNQPDRCAPNLVDYQRAVDRVRHLVASGQGRKSREHRHSARSLNVLVSTDVTDLAFLGELTNLGWTLLDYDDLELRERFGRWDQEVLDQAIEARSAGFVGTRGSAQSTLSALRVRTWRQGPTELV</sequence>
<evidence type="ECO:0000313" key="2">
    <source>
        <dbReference type="EMBL" id="TNY18511.1"/>
    </source>
</evidence>
<feature type="compositionally biased region" description="Pro residues" evidence="1">
    <location>
        <begin position="101"/>
        <end position="115"/>
    </location>
</feature>
<protein>
    <submittedName>
        <fullName evidence="2">Uncharacterized protein</fullName>
    </submittedName>
</protein>
<reference evidence="2 3" key="1">
    <citation type="submission" date="2019-03" db="EMBL/GenBank/DDBJ databases">
        <title>Rhodosporidium diobovatum UCD-FST 08-225 genome sequencing, assembly, and annotation.</title>
        <authorList>
            <person name="Fakankun I.U."/>
            <person name="Fristensky B."/>
            <person name="Levin D.B."/>
        </authorList>
    </citation>
    <scope>NUCLEOTIDE SEQUENCE [LARGE SCALE GENOMIC DNA]</scope>
    <source>
        <strain evidence="2 3">UCD-FST 08-225</strain>
    </source>
</reference>
<evidence type="ECO:0000313" key="3">
    <source>
        <dbReference type="Proteomes" id="UP000311382"/>
    </source>
</evidence>
<feature type="compositionally biased region" description="Pro residues" evidence="1">
    <location>
        <begin position="128"/>
        <end position="138"/>
    </location>
</feature>
<dbReference type="AlphaFoldDB" id="A0A5C5FRX2"/>
<dbReference type="Gene3D" id="3.40.50.11350">
    <property type="match status" value="1"/>
</dbReference>
<feature type="compositionally biased region" description="Polar residues" evidence="1">
    <location>
        <begin position="64"/>
        <end position="79"/>
    </location>
</feature>
<name>A0A5C5FRX2_9BASI</name>
<accession>A0A5C5FRX2</accession>
<organism evidence="2 3">
    <name type="scientific">Rhodotorula diobovata</name>
    <dbReference type="NCBI Taxonomy" id="5288"/>
    <lineage>
        <taxon>Eukaryota</taxon>
        <taxon>Fungi</taxon>
        <taxon>Dikarya</taxon>
        <taxon>Basidiomycota</taxon>
        <taxon>Pucciniomycotina</taxon>
        <taxon>Microbotryomycetes</taxon>
        <taxon>Sporidiobolales</taxon>
        <taxon>Sporidiobolaceae</taxon>
        <taxon>Rhodotorula</taxon>
    </lineage>
</organism>
<feature type="compositionally biased region" description="Low complexity" evidence="1">
    <location>
        <begin position="15"/>
        <end position="30"/>
    </location>
</feature>
<dbReference type="Proteomes" id="UP000311382">
    <property type="component" value="Unassembled WGS sequence"/>
</dbReference>
<dbReference type="CDD" id="cd11296">
    <property type="entry name" value="O-FucT_like"/>
    <property type="match status" value="1"/>
</dbReference>
<dbReference type="OrthoDB" id="423313at2759"/>